<name>A0ABD5B2J9_ELIMR</name>
<dbReference type="AlphaFoldDB" id="A0ABD5B2J9"/>
<evidence type="ECO:0000313" key="1">
    <source>
        <dbReference type="EMBL" id="MDQ8748145.1"/>
    </source>
</evidence>
<gene>
    <name evidence="1" type="ORF">QT385_05810</name>
</gene>
<comment type="caution">
    <text evidence="1">The sequence shown here is derived from an EMBL/GenBank/DDBJ whole genome shotgun (WGS) entry which is preliminary data.</text>
</comment>
<dbReference type="EMBL" id="JAUCQJ010000002">
    <property type="protein sequence ID" value="MDQ8748145.1"/>
    <property type="molecule type" value="Genomic_DNA"/>
</dbReference>
<evidence type="ECO:0000313" key="2">
    <source>
        <dbReference type="Proteomes" id="UP001239265"/>
    </source>
</evidence>
<dbReference type="Proteomes" id="UP001239265">
    <property type="component" value="Unassembled WGS sequence"/>
</dbReference>
<accession>A0ABD5B2J9</accession>
<dbReference type="GeneID" id="56684204"/>
<reference evidence="1 2" key="1">
    <citation type="submission" date="2023-06" db="EMBL/GenBank/DDBJ databases">
        <title>Nosocomial Elizabethkingia miricola genome.</title>
        <authorList>
            <person name="Morgado S."/>
            <person name="Fonseca E."/>
            <person name="Freitas F."/>
            <person name="Vicente A.C."/>
        </authorList>
    </citation>
    <scope>NUCLEOTIDE SEQUENCE [LARGE SCALE GENOMIC DNA]</scope>
    <source>
        <strain evidence="1 2">EM15</strain>
    </source>
</reference>
<sequence>MKKLNRSLLKHVSGGIRIAYADCMDGDHCPPPPTSGKTGFCDGGVCYYETGGTNPGGGCTEPARDCLPWETGCGCVYS</sequence>
<protein>
    <submittedName>
        <fullName evidence="1">Uncharacterized protein</fullName>
    </submittedName>
</protein>
<proteinExistence type="predicted"/>
<dbReference type="RefSeq" id="WP_153301295.1">
    <property type="nucleotide sequence ID" value="NZ_CP140570.1"/>
</dbReference>
<organism evidence="1 2">
    <name type="scientific">Elizabethkingia miricola</name>
    <name type="common">Chryseobacterium miricola</name>
    <dbReference type="NCBI Taxonomy" id="172045"/>
    <lineage>
        <taxon>Bacteria</taxon>
        <taxon>Pseudomonadati</taxon>
        <taxon>Bacteroidota</taxon>
        <taxon>Flavobacteriia</taxon>
        <taxon>Flavobacteriales</taxon>
        <taxon>Weeksellaceae</taxon>
        <taxon>Elizabethkingia</taxon>
    </lineage>
</organism>